<dbReference type="RefSeq" id="WP_209360656.1">
    <property type="nucleotide sequence ID" value="NZ_JAGISH010000004.1"/>
</dbReference>
<keyword evidence="1" id="KW-0812">Transmembrane</keyword>
<dbReference type="Pfam" id="PF11899">
    <property type="entry name" value="DUF3419"/>
    <property type="match status" value="1"/>
</dbReference>
<comment type="caution">
    <text evidence="2">The sequence shown here is derived from an EMBL/GenBank/DDBJ whole genome shotgun (WGS) entry which is preliminary data.</text>
</comment>
<evidence type="ECO:0000313" key="2">
    <source>
        <dbReference type="EMBL" id="MBP0482716.1"/>
    </source>
</evidence>
<dbReference type="PANTHER" id="PTHR47473:SF1">
    <property type="entry name" value="METHYLTRANSFERASE DOMAIN-CONTAINING PROTEIN"/>
    <property type="match status" value="1"/>
</dbReference>
<dbReference type="InterPro" id="IPR021829">
    <property type="entry name" value="DUF3419"/>
</dbReference>
<gene>
    <name evidence="2" type="ORF">J5474_09460</name>
</gene>
<dbReference type="Proteomes" id="UP000675940">
    <property type="component" value="Unassembled WGS sequence"/>
</dbReference>
<accession>A0A940MQ52</accession>
<proteinExistence type="predicted"/>
<evidence type="ECO:0000313" key="3">
    <source>
        <dbReference type="Proteomes" id="UP000675940"/>
    </source>
</evidence>
<dbReference type="InterPro" id="IPR029063">
    <property type="entry name" value="SAM-dependent_MTases_sf"/>
</dbReference>
<dbReference type="AlphaFoldDB" id="A0A940MQ52"/>
<protein>
    <submittedName>
        <fullName evidence="2">BtaA family protein</fullName>
    </submittedName>
</protein>
<evidence type="ECO:0000256" key="1">
    <source>
        <dbReference type="SAM" id="Phobius"/>
    </source>
</evidence>
<keyword evidence="3" id="KW-1185">Reference proteome</keyword>
<dbReference type="EMBL" id="JAGISH010000004">
    <property type="protein sequence ID" value="MBP0482716.1"/>
    <property type="molecule type" value="Genomic_DNA"/>
</dbReference>
<keyword evidence="1" id="KW-1133">Transmembrane helix</keyword>
<dbReference type="PANTHER" id="PTHR47473">
    <property type="entry name" value="BTA1P"/>
    <property type="match status" value="1"/>
</dbReference>
<feature type="transmembrane region" description="Helical" evidence="1">
    <location>
        <begin position="163"/>
        <end position="181"/>
    </location>
</feature>
<name>A0A940MQ52_9RHOB</name>
<sequence>MTDTSPTLPRDTAALIAEAVHGNAPRASLGDRMFASLFRGLVYPQIWEDPVCDMAALGLSEADDVLCIASGGCNMMSYLCARPASLTAVDLSPWHVELGRLKLAAVRHLPDHAAFYSLFGDADRAANVDLLEQYVLPHLPPEARGFWNARQGLRRRKSLFARGFYRFGALGAFLGAVHVITRMGGVRWDDLLRAPTPEAQRAVFDAQIAPLFETRLVRGLAAQRGALFGLGIPPAQYDKLAADAGGDILPVLRDRCRKLFCDFPVSDNYFAWQAARRAYAPDGAGPVPPYLEPRHLGTLRAMAPRARVLHRSVTEHLSDAPAGSHSVYILLDAQDWMNDAQLTVLWQQITRTARPGARVLFRTGGTADILPGRVPDAILGQWRYDAPASRRAFETDRSAIYGGVHLYRKR</sequence>
<keyword evidence="1" id="KW-0472">Membrane</keyword>
<dbReference type="SUPFAM" id="SSF53335">
    <property type="entry name" value="S-adenosyl-L-methionine-dependent methyltransferases"/>
    <property type="match status" value="1"/>
</dbReference>
<reference evidence="2" key="1">
    <citation type="submission" date="2021-03" db="EMBL/GenBank/DDBJ databases">
        <title>Sagittula salina sp. nov. strain M10.9X isolated from the marine waste.</title>
        <authorList>
            <person name="Satari L."/>
            <person name="Molina-Menor E."/>
            <person name="Vidal-Verdu A."/>
            <person name="Pascual J."/>
            <person name="Pereto J."/>
            <person name="Porcar M."/>
        </authorList>
    </citation>
    <scope>NUCLEOTIDE SEQUENCE</scope>
    <source>
        <strain evidence="2">M10.9X</strain>
    </source>
</reference>
<organism evidence="2 3">
    <name type="scientific">Sagittula salina</name>
    <dbReference type="NCBI Taxonomy" id="2820268"/>
    <lineage>
        <taxon>Bacteria</taxon>
        <taxon>Pseudomonadati</taxon>
        <taxon>Pseudomonadota</taxon>
        <taxon>Alphaproteobacteria</taxon>
        <taxon>Rhodobacterales</taxon>
        <taxon>Roseobacteraceae</taxon>
        <taxon>Sagittula</taxon>
    </lineage>
</organism>